<evidence type="ECO:0000313" key="3">
    <source>
        <dbReference type="Proteomes" id="UP000003779"/>
    </source>
</evidence>
<evidence type="ECO:0000256" key="1">
    <source>
        <dbReference type="SAM" id="MobiDB-lite"/>
    </source>
</evidence>
<dbReference type="Proteomes" id="UP000003779">
    <property type="component" value="Chromosome"/>
</dbReference>
<organism evidence="2 3">
    <name type="scientific">Nocardiopsis alba (strain ATCC BAA-2165 / BE74)</name>
    <dbReference type="NCBI Taxonomy" id="1205910"/>
    <lineage>
        <taxon>Bacteria</taxon>
        <taxon>Bacillati</taxon>
        <taxon>Actinomycetota</taxon>
        <taxon>Actinomycetes</taxon>
        <taxon>Streptosporangiales</taxon>
        <taxon>Nocardiopsidaceae</taxon>
        <taxon>Nocardiopsis</taxon>
    </lineage>
</organism>
<reference evidence="3" key="2">
    <citation type="submission" date="2012-08" db="EMBL/GenBank/DDBJ databases">
        <title>Whole-genome sequence of Nocardiopsis alba strain ATCC BAA-2165 associated with honeybees.</title>
        <authorList>
            <person name="Qiao J."/>
            <person name="Chen L."/>
            <person name="Li Y."/>
            <person name="Wang J."/>
            <person name="Zhang W."/>
            <person name="Chen S."/>
        </authorList>
    </citation>
    <scope>NUCLEOTIDE SEQUENCE [LARGE SCALE GENOMIC DNA]</scope>
    <source>
        <strain evidence="3">ATCC BAA-2165 / BE74</strain>
    </source>
</reference>
<feature type="region of interest" description="Disordered" evidence="1">
    <location>
        <begin position="1"/>
        <end position="22"/>
    </location>
</feature>
<sequence>MADSLKQCPLTHPIRLSDRERDKAVRSAPDVAFHAITPDSTHEPCPLIIFTRLSPNRSGAVRPTHVVLLVGAGGRSAMSGPVRVMPGETGGGAPGFCRFDGPNLVFQRRRCGDTARVAYPVRRYEAAVSPSTQPEHTDHL</sequence>
<evidence type="ECO:0000313" key="2">
    <source>
        <dbReference type="EMBL" id="AFR08927.1"/>
    </source>
</evidence>
<protein>
    <submittedName>
        <fullName evidence="2">Uncharacterized protein</fullName>
    </submittedName>
</protein>
<proteinExistence type="predicted"/>
<dbReference type="AlphaFoldDB" id="J7LEF4"/>
<dbReference type="EMBL" id="CP003788">
    <property type="protein sequence ID" value="AFR08927.1"/>
    <property type="molecule type" value="Genomic_DNA"/>
</dbReference>
<dbReference type="KEGG" id="nal:B005_1855"/>
<name>J7LEF4_NOCAA</name>
<accession>J7LEF4</accession>
<gene>
    <name evidence="2" type="ordered locus">B005_1855</name>
</gene>
<dbReference type="PATRIC" id="fig|1205910.3.peg.1761"/>
<reference evidence="2 3" key="1">
    <citation type="journal article" date="2012" name="J. Bacteriol.">
        <title>Whole-Genome Sequence of Nocardiopsis alba Strain ATCC BAA-2165, Associated with Honeybees.</title>
        <authorList>
            <person name="Qiao J."/>
            <person name="Chen L."/>
            <person name="Li Y."/>
            <person name="Wang J."/>
            <person name="Zhang W."/>
            <person name="Chen S."/>
        </authorList>
    </citation>
    <scope>NUCLEOTIDE SEQUENCE [LARGE SCALE GENOMIC DNA]</scope>
    <source>
        <strain evidence="3">ATCC BAA-2165 / BE74</strain>
    </source>
</reference>
<dbReference type="HOGENOM" id="CLU_1833080_0_0_11"/>